<dbReference type="GO" id="GO:0009279">
    <property type="term" value="C:cell outer membrane"/>
    <property type="evidence" value="ECO:0007669"/>
    <property type="project" value="UniProtKB-SubCell"/>
</dbReference>
<dbReference type="eggNOG" id="COG1520">
    <property type="taxonomic scope" value="Bacteria"/>
</dbReference>
<dbReference type="InterPro" id="IPR018391">
    <property type="entry name" value="PQQ_b-propeller_rpt"/>
</dbReference>
<dbReference type="AlphaFoldDB" id="A2SHB2"/>
<dbReference type="InterPro" id="IPR015943">
    <property type="entry name" value="WD40/YVTN_repeat-like_dom_sf"/>
</dbReference>
<evidence type="ECO:0000259" key="5">
    <source>
        <dbReference type="Pfam" id="PF13360"/>
    </source>
</evidence>
<dbReference type="SMART" id="SM00564">
    <property type="entry name" value="PQQ"/>
    <property type="match status" value="4"/>
</dbReference>
<keyword evidence="1 4" id="KW-0732">Signal</keyword>
<dbReference type="Pfam" id="PF13360">
    <property type="entry name" value="PQQ_2"/>
    <property type="match status" value="1"/>
</dbReference>
<evidence type="ECO:0000256" key="1">
    <source>
        <dbReference type="ARBA" id="ARBA00022729"/>
    </source>
</evidence>
<dbReference type="STRING" id="420662.Mpe_A1993"/>
<name>A2SHB2_METPP</name>
<evidence type="ECO:0000256" key="2">
    <source>
        <dbReference type="ARBA" id="ARBA00023136"/>
    </source>
</evidence>
<dbReference type="SUPFAM" id="SSF50998">
    <property type="entry name" value="Quinoprotein alcohol dehydrogenase-like"/>
    <property type="match status" value="1"/>
</dbReference>
<evidence type="ECO:0000256" key="3">
    <source>
        <dbReference type="ARBA" id="ARBA00023237"/>
    </source>
</evidence>
<dbReference type="Proteomes" id="UP000000366">
    <property type="component" value="Chromosome"/>
</dbReference>
<sequence length="369" mass="38905">MRRLAAALLVAGLAACSSGPEKPKPTPLEPLKAQIAGRQVWTQGLGSVDFPLRIATGAGAVVLASSDGRVVALAADTGRELWRGDADGKLSAGVGSDGRYASVVTTGNELVVLDSGKPLWRTRLTTRVVTPPLVAGERVFVLGIDRSVQAFDVLDGRKLWVQQRPGDPLTLLQPGVLLPWKDTLVVGQGPRLAGLDPLRGSVRWDTTVASPRGTNEVERLADLVGPAARVGDAVCVRGFQAAVGCVNVERGTLGWAKTTGGTQGVAADEQLVFSADATDRITAWKRASGEVAWTSERMLHRGLSSPLVVGPTLVFGDFEGQVHFLDRDNGQPLLRLPTDGQPIIGAPVKVGTTIVAVTRRGTVFAFRPE</sequence>
<dbReference type="HOGENOM" id="CLU_027480_0_1_4"/>
<dbReference type="Gene3D" id="2.130.10.10">
    <property type="entry name" value="YVTN repeat-like/Quinoprotein amine dehydrogenase"/>
    <property type="match status" value="1"/>
</dbReference>
<keyword evidence="7" id="KW-1185">Reference proteome</keyword>
<comment type="function">
    <text evidence="4">Part of the outer membrane protein assembly complex, which is involved in assembly and insertion of beta-barrel proteins into the outer membrane.</text>
</comment>
<dbReference type="NCBIfam" id="TIGR03300">
    <property type="entry name" value="assembly_YfgL"/>
    <property type="match status" value="1"/>
</dbReference>
<comment type="subunit">
    <text evidence="4">Part of the Bam complex.</text>
</comment>
<dbReference type="PROSITE" id="PS51257">
    <property type="entry name" value="PROKAR_LIPOPROTEIN"/>
    <property type="match status" value="1"/>
</dbReference>
<accession>A2SHB2</accession>
<organism evidence="6 7">
    <name type="scientific">Methylibium petroleiphilum (strain ATCC BAA-1232 / LMG 22953 / PM1)</name>
    <dbReference type="NCBI Taxonomy" id="420662"/>
    <lineage>
        <taxon>Bacteria</taxon>
        <taxon>Pseudomonadati</taxon>
        <taxon>Pseudomonadota</taxon>
        <taxon>Betaproteobacteria</taxon>
        <taxon>Burkholderiales</taxon>
        <taxon>Sphaerotilaceae</taxon>
        <taxon>Methylibium</taxon>
    </lineage>
</organism>
<dbReference type="InterPro" id="IPR011047">
    <property type="entry name" value="Quinoprotein_ADH-like_sf"/>
</dbReference>
<dbReference type="PANTHER" id="PTHR34512:SF30">
    <property type="entry name" value="OUTER MEMBRANE PROTEIN ASSEMBLY FACTOR BAMB"/>
    <property type="match status" value="1"/>
</dbReference>
<comment type="similarity">
    <text evidence="4">Belongs to the BamB family.</text>
</comment>
<keyword evidence="4" id="KW-0564">Palmitate</keyword>
<dbReference type="GO" id="GO:0043165">
    <property type="term" value="P:Gram-negative-bacterium-type cell outer membrane assembly"/>
    <property type="evidence" value="ECO:0007669"/>
    <property type="project" value="UniProtKB-UniRule"/>
</dbReference>
<dbReference type="InterPro" id="IPR017687">
    <property type="entry name" value="BamB"/>
</dbReference>
<dbReference type="RefSeq" id="WP_011829588.1">
    <property type="nucleotide sequence ID" value="NC_008825.1"/>
</dbReference>
<feature type="domain" description="Pyrrolo-quinoline quinone repeat" evidence="5">
    <location>
        <begin position="67"/>
        <end position="294"/>
    </location>
</feature>
<evidence type="ECO:0000313" key="7">
    <source>
        <dbReference type="Proteomes" id="UP000000366"/>
    </source>
</evidence>
<keyword evidence="2 4" id="KW-0472">Membrane</keyword>
<dbReference type="GO" id="GO:0051205">
    <property type="term" value="P:protein insertion into membrane"/>
    <property type="evidence" value="ECO:0007669"/>
    <property type="project" value="UniProtKB-UniRule"/>
</dbReference>
<evidence type="ECO:0000256" key="4">
    <source>
        <dbReference type="HAMAP-Rule" id="MF_00923"/>
    </source>
</evidence>
<gene>
    <name evidence="4" type="primary">bamB</name>
    <name evidence="6" type="ordered locus">Mpe_A1993</name>
</gene>
<dbReference type="KEGG" id="mpt:Mpe_A1993"/>
<evidence type="ECO:0000313" key="6">
    <source>
        <dbReference type="EMBL" id="ABM94951.1"/>
    </source>
</evidence>
<dbReference type="HAMAP" id="MF_00923">
    <property type="entry name" value="OM_assembly_BamB"/>
    <property type="match status" value="1"/>
</dbReference>
<proteinExistence type="inferred from homology"/>
<protein>
    <recommendedName>
        <fullName evidence="4">Outer membrane protein assembly factor BamB</fullName>
    </recommendedName>
</protein>
<reference evidence="6 7" key="1">
    <citation type="journal article" date="2007" name="J. Bacteriol.">
        <title>Whole-genome analysis of the methyl tert-butyl ether-degrading beta-proteobacterium Methylibium petroleiphilum PM1.</title>
        <authorList>
            <person name="Kane S.R."/>
            <person name="Chakicherla A.Y."/>
            <person name="Chain P.S.G."/>
            <person name="Schmidt R."/>
            <person name="Shin M.W."/>
            <person name="Legler T.C."/>
            <person name="Scow K.M."/>
            <person name="Larimer F.W."/>
            <person name="Lucas S.M."/>
            <person name="Richardson P.M."/>
            <person name="Hristova K.R."/>
        </authorList>
    </citation>
    <scope>NUCLEOTIDE SEQUENCE [LARGE SCALE GENOMIC DNA]</scope>
    <source>
        <strain evidence="7">ATCC BAA-1232 / LMG 22953 / PM1</strain>
    </source>
</reference>
<keyword evidence="4" id="KW-0449">Lipoprotein</keyword>
<dbReference type="InterPro" id="IPR002372">
    <property type="entry name" value="PQQ_rpt_dom"/>
</dbReference>
<keyword evidence="3 4" id="KW-0998">Cell outer membrane</keyword>
<dbReference type="PANTHER" id="PTHR34512">
    <property type="entry name" value="CELL SURFACE PROTEIN"/>
    <property type="match status" value="1"/>
</dbReference>
<dbReference type="EMBL" id="CP000555">
    <property type="protein sequence ID" value="ABM94951.1"/>
    <property type="molecule type" value="Genomic_DNA"/>
</dbReference>
<comment type="subcellular location">
    <subcellularLocation>
        <location evidence="4">Cell outer membrane</location>
        <topology evidence="4">Lipid-anchor</topology>
    </subcellularLocation>
</comment>